<keyword evidence="5" id="KW-0717">Septation</keyword>
<dbReference type="InterPro" id="IPR038658">
    <property type="entry name" value="SsgB_sf"/>
</dbReference>
<dbReference type="Gene3D" id="2.30.31.20">
    <property type="entry name" value="Sporulation-specific cell division protein SsgB"/>
    <property type="match status" value="1"/>
</dbReference>
<evidence type="ECO:0000313" key="7">
    <source>
        <dbReference type="EMBL" id="GHH28420.1"/>
    </source>
</evidence>
<evidence type="ECO:0000256" key="6">
    <source>
        <dbReference type="ARBA" id="ARBA00023306"/>
    </source>
</evidence>
<name>A0ABQ3M3K4_9PSEU</name>
<evidence type="ECO:0000256" key="4">
    <source>
        <dbReference type="ARBA" id="ARBA00022969"/>
    </source>
</evidence>
<gene>
    <name evidence="7" type="ORF">GCM10017790_59220</name>
</gene>
<comment type="subcellular location">
    <subcellularLocation>
        <location evidence="1">Cell septum</location>
    </subcellularLocation>
</comment>
<comment type="caution">
    <text evidence="7">The sequence shown here is derived from an EMBL/GenBank/DDBJ whole genome shotgun (WGS) entry which is preliminary data.</text>
</comment>
<evidence type="ECO:0008006" key="9">
    <source>
        <dbReference type="Google" id="ProtNLM"/>
    </source>
</evidence>
<keyword evidence="4" id="KW-0749">Sporulation</keyword>
<sequence length="146" mass="16461">MNEEKQLRGQDGAPPGHEVHREMVDFIDDSTKDFKVKFGVEMSYDPGDPFAVKARFPNGVEWLFARDLLEEGLVTTSGVGDIRFTPCHSHIECVHIELESPDGSAFMKANAWELAEFIERTYDLVPLGTESSRIDFDLEIERLVSG</sequence>
<reference evidence="8" key="1">
    <citation type="journal article" date="2019" name="Int. J. Syst. Evol. Microbiol.">
        <title>The Global Catalogue of Microorganisms (GCM) 10K type strain sequencing project: providing services to taxonomists for standard genome sequencing and annotation.</title>
        <authorList>
            <consortium name="The Broad Institute Genomics Platform"/>
            <consortium name="The Broad Institute Genome Sequencing Center for Infectious Disease"/>
            <person name="Wu L."/>
            <person name="Ma J."/>
        </authorList>
    </citation>
    <scope>NUCLEOTIDE SEQUENCE [LARGE SCALE GENOMIC DNA]</scope>
    <source>
        <strain evidence="8">CGMCC 4.7683</strain>
    </source>
</reference>
<keyword evidence="6" id="KW-0131">Cell cycle</keyword>
<keyword evidence="8" id="KW-1185">Reference proteome</keyword>
<evidence type="ECO:0000256" key="2">
    <source>
        <dbReference type="ARBA" id="ARBA00009323"/>
    </source>
</evidence>
<evidence type="ECO:0000256" key="1">
    <source>
        <dbReference type="ARBA" id="ARBA00004431"/>
    </source>
</evidence>
<dbReference type="InterPro" id="IPR006776">
    <property type="entry name" value="SsgB"/>
</dbReference>
<evidence type="ECO:0000256" key="5">
    <source>
        <dbReference type="ARBA" id="ARBA00023210"/>
    </source>
</evidence>
<comment type="similarity">
    <text evidence="2">Belongs to the SsgA family.</text>
</comment>
<organism evidence="7 8">
    <name type="scientific">Amycolatopsis oliviviridis</name>
    <dbReference type="NCBI Taxonomy" id="1471590"/>
    <lineage>
        <taxon>Bacteria</taxon>
        <taxon>Bacillati</taxon>
        <taxon>Actinomycetota</taxon>
        <taxon>Actinomycetes</taxon>
        <taxon>Pseudonocardiales</taxon>
        <taxon>Pseudonocardiaceae</taxon>
        <taxon>Amycolatopsis</taxon>
    </lineage>
</organism>
<evidence type="ECO:0000256" key="3">
    <source>
        <dbReference type="ARBA" id="ARBA00022618"/>
    </source>
</evidence>
<accession>A0ABQ3M3K4</accession>
<dbReference type="Pfam" id="PF04686">
    <property type="entry name" value="SsgA"/>
    <property type="match status" value="1"/>
</dbReference>
<evidence type="ECO:0000313" key="8">
    <source>
        <dbReference type="Proteomes" id="UP000635387"/>
    </source>
</evidence>
<protein>
    <recommendedName>
        <fullName evidence="9">SsgA family sporulation/cell division regulator</fullName>
    </recommendedName>
</protein>
<dbReference type="Proteomes" id="UP000635387">
    <property type="component" value="Unassembled WGS sequence"/>
</dbReference>
<dbReference type="EMBL" id="BNAY01000007">
    <property type="protein sequence ID" value="GHH28420.1"/>
    <property type="molecule type" value="Genomic_DNA"/>
</dbReference>
<keyword evidence="3" id="KW-0132">Cell division</keyword>
<proteinExistence type="inferred from homology"/>